<gene>
    <name evidence="8" type="ORF">B0I36DRAFT_244560</name>
</gene>
<feature type="domain" description="Major facilitator superfamily (MFS) profile" evidence="7">
    <location>
        <begin position="94"/>
        <end position="514"/>
    </location>
</feature>
<evidence type="ECO:0000256" key="5">
    <source>
        <dbReference type="SAM" id="MobiDB-lite"/>
    </source>
</evidence>
<organism evidence="8 9">
    <name type="scientific">Microdochium trichocladiopsis</name>
    <dbReference type="NCBI Taxonomy" id="1682393"/>
    <lineage>
        <taxon>Eukaryota</taxon>
        <taxon>Fungi</taxon>
        <taxon>Dikarya</taxon>
        <taxon>Ascomycota</taxon>
        <taxon>Pezizomycotina</taxon>
        <taxon>Sordariomycetes</taxon>
        <taxon>Xylariomycetidae</taxon>
        <taxon>Xylariales</taxon>
        <taxon>Microdochiaceae</taxon>
        <taxon>Microdochium</taxon>
    </lineage>
</organism>
<feature type="compositionally biased region" description="Polar residues" evidence="5">
    <location>
        <begin position="28"/>
        <end position="38"/>
    </location>
</feature>
<proteinExistence type="predicted"/>
<keyword evidence="3 6" id="KW-1133">Transmembrane helix</keyword>
<dbReference type="PANTHER" id="PTHR23502">
    <property type="entry name" value="MAJOR FACILITATOR SUPERFAMILY"/>
    <property type="match status" value="1"/>
</dbReference>
<accession>A0A9P8Y6R8</accession>
<comment type="subcellular location">
    <subcellularLocation>
        <location evidence="1">Membrane</location>
        <topology evidence="1">Multi-pass membrane protein</topology>
    </subcellularLocation>
</comment>
<dbReference type="InterPro" id="IPR011701">
    <property type="entry name" value="MFS"/>
</dbReference>
<dbReference type="InterPro" id="IPR020846">
    <property type="entry name" value="MFS_dom"/>
</dbReference>
<dbReference type="AlphaFoldDB" id="A0A9P8Y6R8"/>
<feature type="transmembrane region" description="Helical" evidence="6">
    <location>
        <begin position="93"/>
        <end position="116"/>
    </location>
</feature>
<dbReference type="Pfam" id="PF07690">
    <property type="entry name" value="MFS_1"/>
    <property type="match status" value="1"/>
</dbReference>
<keyword evidence="2 6" id="KW-0812">Transmembrane</keyword>
<dbReference type="GO" id="GO:0022857">
    <property type="term" value="F:transmembrane transporter activity"/>
    <property type="evidence" value="ECO:0007669"/>
    <property type="project" value="InterPro"/>
</dbReference>
<feature type="transmembrane region" description="Helical" evidence="6">
    <location>
        <begin position="160"/>
        <end position="185"/>
    </location>
</feature>
<feature type="transmembrane region" description="Helical" evidence="6">
    <location>
        <begin position="422"/>
        <end position="445"/>
    </location>
</feature>
<protein>
    <submittedName>
        <fullName evidence="8">Major facilitator superfamily domain-containing protein</fullName>
    </submittedName>
</protein>
<feature type="transmembrane region" description="Helical" evidence="6">
    <location>
        <begin position="128"/>
        <end position="148"/>
    </location>
</feature>
<dbReference type="Gene3D" id="1.20.1250.20">
    <property type="entry name" value="MFS general substrate transporter like domains"/>
    <property type="match status" value="1"/>
</dbReference>
<keyword evidence="4 6" id="KW-0472">Membrane</keyword>
<evidence type="ECO:0000256" key="6">
    <source>
        <dbReference type="SAM" id="Phobius"/>
    </source>
</evidence>
<feature type="transmembrane region" description="Helical" evidence="6">
    <location>
        <begin position="250"/>
        <end position="268"/>
    </location>
</feature>
<dbReference type="EMBL" id="JAGTJQ010000006">
    <property type="protein sequence ID" value="KAH7029107.1"/>
    <property type="molecule type" value="Genomic_DNA"/>
</dbReference>
<dbReference type="PROSITE" id="PS50850">
    <property type="entry name" value="MFS"/>
    <property type="match status" value="1"/>
</dbReference>
<evidence type="ECO:0000313" key="9">
    <source>
        <dbReference type="Proteomes" id="UP000756346"/>
    </source>
</evidence>
<dbReference type="SUPFAM" id="SSF103473">
    <property type="entry name" value="MFS general substrate transporter"/>
    <property type="match status" value="1"/>
</dbReference>
<evidence type="ECO:0000313" key="8">
    <source>
        <dbReference type="EMBL" id="KAH7029107.1"/>
    </source>
</evidence>
<evidence type="ECO:0000256" key="2">
    <source>
        <dbReference type="ARBA" id="ARBA00022692"/>
    </source>
</evidence>
<dbReference type="RefSeq" id="XP_046011395.1">
    <property type="nucleotide sequence ID" value="XM_046150066.1"/>
</dbReference>
<evidence type="ECO:0000259" key="7">
    <source>
        <dbReference type="PROSITE" id="PS50850"/>
    </source>
</evidence>
<feature type="region of interest" description="Disordered" evidence="5">
    <location>
        <begin position="1"/>
        <end position="72"/>
    </location>
</feature>
<feature type="transmembrane region" description="Helical" evidence="6">
    <location>
        <begin position="345"/>
        <end position="369"/>
    </location>
</feature>
<reference evidence="8" key="1">
    <citation type="journal article" date="2021" name="Nat. Commun.">
        <title>Genetic determinants of endophytism in the Arabidopsis root mycobiome.</title>
        <authorList>
            <person name="Mesny F."/>
            <person name="Miyauchi S."/>
            <person name="Thiergart T."/>
            <person name="Pickel B."/>
            <person name="Atanasova L."/>
            <person name="Karlsson M."/>
            <person name="Huettel B."/>
            <person name="Barry K.W."/>
            <person name="Haridas S."/>
            <person name="Chen C."/>
            <person name="Bauer D."/>
            <person name="Andreopoulos W."/>
            <person name="Pangilinan J."/>
            <person name="LaButti K."/>
            <person name="Riley R."/>
            <person name="Lipzen A."/>
            <person name="Clum A."/>
            <person name="Drula E."/>
            <person name="Henrissat B."/>
            <person name="Kohler A."/>
            <person name="Grigoriev I.V."/>
            <person name="Martin F.M."/>
            <person name="Hacquard S."/>
        </authorList>
    </citation>
    <scope>NUCLEOTIDE SEQUENCE</scope>
    <source>
        <strain evidence="8">MPI-CAGE-CH-0230</strain>
    </source>
</reference>
<dbReference type="OrthoDB" id="3066029at2759"/>
<dbReference type="InterPro" id="IPR036259">
    <property type="entry name" value="MFS_trans_sf"/>
</dbReference>
<feature type="transmembrane region" description="Helical" evidence="6">
    <location>
        <begin position="223"/>
        <end position="244"/>
    </location>
</feature>
<evidence type="ECO:0000256" key="4">
    <source>
        <dbReference type="ARBA" id="ARBA00023136"/>
    </source>
</evidence>
<evidence type="ECO:0000256" key="1">
    <source>
        <dbReference type="ARBA" id="ARBA00004141"/>
    </source>
</evidence>
<comment type="caution">
    <text evidence="8">The sequence shown here is derived from an EMBL/GenBank/DDBJ whole genome shotgun (WGS) entry which is preliminary data.</text>
</comment>
<feature type="transmembrane region" description="Helical" evidence="6">
    <location>
        <begin position="390"/>
        <end position="410"/>
    </location>
</feature>
<sequence length="530" mass="57031">MGPNLARISTVPPDAQTSPCHSPDATPGSGSALTTQVSAEDRDGHSDDDDDDHDRTTTINNNDASQDPDALRLQRTHTTPSPYRLLPQWRKNLVVFVTAFTALPITFGSTSLFPLTQEISTSLNSTPAHIQLINAIVLVLMGCSIFFWGPLSKIFGRKNAWLAATVIFAVTTAGTAFGGIGLAVFTAMRVISGFEGTFFHIAGQTWIADIFEPTERGTATGFFLVGTVFGPAFGPCFAGIMVTYTTWRSVLWLQVAMSGIGLILSGTLPTEKITKKQQDDDEDKDKLTPLAVLKLFDPTNTFKAFLFPNILLTDIACGCMSWSQYTLLAAPRHVLNPRFNLTTPLVSGLFYIAPGVGFILGTLIGGRYSDATVRKHIALRGGLRLPQDRLLSGRVAFFAIIPLAQLVYGWCLHFNVPQGTTGGLAVALVFAAVQAFGLLFAFASLNTYCAEALPRRRSEVIASKYLVQYGTSAVGSAVVVPLIDAVGMGPATTISALLVLVAGCLSMITAKYGINMQRWAERKMPQLLAL</sequence>
<feature type="transmembrane region" description="Helical" evidence="6">
    <location>
        <begin position="494"/>
        <end position="514"/>
    </location>
</feature>
<name>A0A9P8Y6R8_9PEZI</name>
<feature type="transmembrane region" description="Helical" evidence="6">
    <location>
        <begin position="466"/>
        <end position="488"/>
    </location>
</feature>
<evidence type="ECO:0000256" key="3">
    <source>
        <dbReference type="ARBA" id="ARBA00022989"/>
    </source>
</evidence>
<keyword evidence="9" id="KW-1185">Reference proteome</keyword>
<dbReference type="Proteomes" id="UP000756346">
    <property type="component" value="Unassembled WGS sequence"/>
</dbReference>
<dbReference type="PANTHER" id="PTHR23502:SF152">
    <property type="entry name" value="MAJOR FACILITATOR SUPERFAMILY (MFS) PROFILE DOMAIN-CONTAINING PROTEIN-RELATED"/>
    <property type="match status" value="1"/>
</dbReference>
<dbReference type="GeneID" id="70179612"/>
<dbReference type="GO" id="GO:0005886">
    <property type="term" value="C:plasma membrane"/>
    <property type="evidence" value="ECO:0007669"/>
    <property type="project" value="TreeGrafter"/>
</dbReference>